<sequence length="181" mass="19998">MTVPNLITSLRVILVPIFVIYLLDDRLTAALIVFVIAGVSDGVDGFIARAFNQKSQIGAFLDPLADKILLVAAFIALAARGFIPAWLTVVAISRDVLILLGVLILFITRHEVVMCPSVVSKITTFFQLLSIFVVLSDEKLHLRGLVGEPVFWVTAALTVASGLHYGRYWFRKMSEEETPRL</sequence>
<evidence type="ECO:0000256" key="3">
    <source>
        <dbReference type="ARBA" id="ARBA00010441"/>
    </source>
</evidence>
<keyword evidence="6" id="KW-0444">Lipid biosynthesis</keyword>
<dbReference type="AlphaFoldDB" id="A0A653AC19"/>
<evidence type="ECO:0000256" key="9">
    <source>
        <dbReference type="ARBA" id="ARBA00022989"/>
    </source>
</evidence>
<gene>
    <name evidence="18" type="ORF">TRIP_B350400</name>
</gene>
<dbReference type="NCBIfam" id="TIGR00560">
    <property type="entry name" value="pgsA"/>
    <property type="match status" value="1"/>
</dbReference>
<dbReference type="GO" id="GO:0016020">
    <property type="term" value="C:membrane"/>
    <property type="evidence" value="ECO:0007669"/>
    <property type="project" value="UniProtKB-SubCell"/>
</dbReference>
<keyword evidence="9 17" id="KW-1133">Transmembrane helix</keyword>
<keyword evidence="8 17" id="KW-0812">Transmembrane</keyword>
<dbReference type="GO" id="GO:0008444">
    <property type="term" value="F:CDP-diacylglycerol-glycerol-3-phosphate 3-phosphatidyltransferase activity"/>
    <property type="evidence" value="ECO:0007669"/>
    <property type="project" value="UniProtKB-UniRule"/>
</dbReference>
<dbReference type="InterPro" id="IPR048254">
    <property type="entry name" value="CDP_ALCOHOL_P_TRANSF_CS"/>
</dbReference>
<dbReference type="GO" id="GO:0046474">
    <property type="term" value="P:glycerophospholipid biosynthetic process"/>
    <property type="evidence" value="ECO:0007669"/>
    <property type="project" value="TreeGrafter"/>
</dbReference>
<dbReference type="EC" id="2.7.8.5" evidence="4 15"/>
<evidence type="ECO:0000256" key="8">
    <source>
        <dbReference type="ARBA" id="ARBA00022692"/>
    </source>
</evidence>
<comment type="subcellular location">
    <subcellularLocation>
        <location evidence="1">Membrane</location>
        <topology evidence="1">Multi-pass membrane protein</topology>
    </subcellularLocation>
</comment>
<feature type="transmembrane region" description="Helical" evidence="17">
    <location>
        <begin position="150"/>
        <end position="170"/>
    </location>
</feature>
<dbReference type="InterPro" id="IPR050324">
    <property type="entry name" value="CDP-alcohol_PTase-I"/>
</dbReference>
<name>A0A653AC19_UNCDX</name>
<dbReference type="Gene3D" id="1.20.120.1760">
    <property type="match status" value="1"/>
</dbReference>
<dbReference type="InterPro" id="IPR043130">
    <property type="entry name" value="CDP-OH_PTrfase_TM_dom"/>
</dbReference>
<comment type="catalytic activity">
    <reaction evidence="14">
        <text>a CDP-1,2-diacyl-sn-glycerol + sn-glycerol 3-phosphate = a 1,2-diacyl-sn-glycero-3-phospho-(1'-sn-glycero-3'-phosphate) + CMP + H(+)</text>
        <dbReference type="Rhea" id="RHEA:12593"/>
        <dbReference type="ChEBI" id="CHEBI:15378"/>
        <dbReference type="ChEBI" id="CHEBI:57597"/>
        <dbReference type="ChEBI" id="CHEBI:58332"/>
        <dbReference type="ChEBI" id="CHEBI:60110"/>
        <dbReference type="ChEBI" id="CHEBI:60377"/>
        <dbReference type="EC" id="2.7.8.5"/>
    </reaction>
</comment>
<evidence type="ECO:0000256" key="12">
    <source>
        <dbReference type="ARBA" id="ARBA00023209"/>
    </source>
</evidence>
<evidence type="ECO:0000313" key="18">
    <source>
        <dbReference type="EMBL" id="VBB45449.1"/>
    </source>
</evidence>
<dbReference type="PANTHER" id="PTHR14269:SF11">
    <property type="entry name" value="CDP-DIACYLGLYCEROL--GLYCEROL-3-PHOSPHATE 3-PHOSPHATIDYLTRANSFERASE"/>
    <property type="match status" value="1"/>
</dbReference>
<protein>
    <recommendedName>
        <fullName evidence="5 15">CDP-diacylglycerol--glycerol-3-phosphate 3-phosphatidyltransferase</fullName>
        <ecNumber evidence="4 15">2.7.8.5</ecNumber>
    </recommendedName>
</protein>
<evidence type="ECO:0000256" key="4">
    <source>
        <dbReference type="ARBA" id="ARBA00013170"/>
    </source>
</evidence>
<comment type="similarity">
    <text evidence="3 16">Belongs to the CDP-alcohol phosphatidyltransferase class-I family.</text>
</comment>
<keyword evidence="10" id="KW-0443">Lipid metabolism</keyword>
<evidence type="ECO:0000256" key="7">
    <source>
        <dbReference type="ARBA" id="ARBA00022679"/>
    </source>
</evidence>
<reference evidence="18" key="1">
    <citation type="submission" date="2018-07" db="EMBL/GenBank/DDBJ databases">
        <authorList>
            <consortium name="Genoscope - CEA"/>
            <person name="William W."/>
        </authorList>
    </citation>
    <scope>NUCLEOTIDE SEQUENCE</scope>
    <source>
        <strain evidence="18">IK1</strain>
    </source>
</reference>
<feature type="transmembrane region" description="Helical" evidence="17">
    <location>
        <begin position="118"/>
        <end position="135"/>
    </location>
</feature>
<feature type="transmembrane region" description="Helical" evidence="17">
    <location>
        <begin position="85"/>
        <end position="106"/>
    </location>
</feature>
<keyword evidence="7 16" id="KW-0808">Transferase</keyword>
<evidence type="ECO:0000256" key="14">
    <source>
        <dbReference type="ARBA" id="ARBA00048586"/>
    </source>
</evidence>
<dbReference type="EMBL" id="UPXX01000029">
    <property type="protein sequence ID" value="VBB45449.1"/>
    <property type="molecule type" value="Genomic_DNA"/>
</dbReference>
<evidence type="ECO:0000256" key="6">
    <source>
        <dbReference type="ARBA" id="ARBA00022516"/>
    </source>
</evidence>
<organism evidence="18">
    <name type="scientific">Uncultured Desulfatiglans sp</name>
    <dbReference type="NCBI Taxonomy" id="1748965"/>
    <lineage>
        <taxon>Bacteria</taxon>
        <taxon>Pseudomonadati</taxon>
        <taxon>Thermodesulfobacteriota</taxon>
        <taxon>Desulfobacteria</taxon>
        <taxon>Desulfatiglandales</taxon>
        <taxon>Desulfatiglandaceae</taxon>
        <taxon>Desulfatiglans</taxon>
        <taxon>environmental samples</taxon>
    </lineage>
</organism>
<evidence type="ECO:0000256" key="1">
    <source>
        <dbReference type="ARBA" id="ARBA00004141"/>
    </source>
</evidence>
<dbReference type="PANTHER" id="PTHR14269">
    <property type="entry name" value="CDP-DIACYLGLYCEROL--GLYCEROL-3-PHOSPHATE 3-PHOSPHATIDYLTRANSFERASE-RELATED"/>
    <property type="match status" value="1"/>
</dbReference>
<feature type="transmembrane region" description="Helical" evidence="17">
    <location>
        <begin position="7"/>
        <end position="23"/>
    </location>
</feature>
<feature type="transmembrane region" description="Helical" evidence="17">
    <location>
        <begin position="29"/>
        <end position="47"/>
    </location>
</feature>
<dbReference type="InterPro" id="IPR004570">
    <property type="entry name" value="Phosphatidylglycerol_P_synth"/>
</dbReference>
<evidence type="ECO:0000256" key="13">
    <source>
        <dbReference type="ARBA" id="ARBA00023264"/>
    </source>
</evidence>
<evidence type="ECO:0000256" key="15">
    <source>
        <dbReference type="NCBIfam" id="TIGR00560"/>
    </source>
</evidence>
<keyword evidence="12" id="KW-0594">Phospholipid biosynthesis</keyword>
<evidence type="ECO:0000256" key="10">
    <source>
        <dbReference type="ARBA" id="ARBA00023098"/>
    </source>
</evidence>
<keyword evidence="13" id="KW-1208">Phospholipid metabolism</keyword>
<evidence type="ECO:0000256" key="5">
    <source>
        <dbReference type="ARBA" id="ARBA00014944"/>
    </source>
</evidence>
<feature type="transmembrane region" description="Helical" evidence="17">
    <location>
        <begin position="59"/>
        <end position="79"/>
    </location>
</feature>
<comment type="pathway">
    <text evidence="2">Phospholipid metabolism; phosphatidylglycerol biosynthesis; phosphatidylglycerol from CDP-diacylglycerol: step 1/2.</text>
</comment>
<proteinExistence type="inferred from homology"/>
<accession>A0A653AC19</accession>
<dbReference type="PROSITE" id="PS00379">
    <property type="entry name" value="CDP_ALCOHOL_P_TRANSF"/>
    <property type="match status" value="1"/>
</dbReference>
<evidence type="ECO:0000256" key="11">
    <source>
        <dbReference type="ARBA" id="ARBA00023136"/>
    </source>
</evidence>
<dbReference type="PIRSF" id="PIRSF000847">
    <property type="entry name" value="Phos_ph_gly_syn"/>
    <property type="match status" value="1"/>
</dbReference>
<keyword evidence="11 17" id="KW-0472">Membrane</keyword>
<dbReference type="InterPro" id="IPR000462">
    <property type="entry name" value="CDP-OH_P_trans"/>
</dbReference>
<evidence type="ECO:0000256" key="17">
    <source>
        <dbReference type="SAM" id="Phobius"/>
    </source>
</evidence>
<evidence type="ECO:0000256" key="2">
    <source>
        <dbReference type="ARBA" id="ARBA00005042"/>
    </source>
</evidence>
<evidence type="ECO:0000256" key="16">
    <source>
        <dbReference type="RuleBase" id="RU003750"/>
    </source>
</evidence>
<dbReference type="Pfam" id="PF01066">
    <property type="entry name" value="CDP-OH_P_transf"/>
    <property type="match status" value="1"/>
</dbReference>